<dbReference type="Proteomes" id="UP000789920">
    <property type="component" value="Unassembled WGS sequence"/>
</dbReference>
<dbReference type="EMBL" id="CAJVQC010004081">
    <property type="protein sequence ID" value="CAG8535936.1"/>
    <property type="molecule type" value="Genomic_DNA"/>
</dbReference>
<accession>A0ACA9LLK4</accession>
<name>A0ACA9LLK4_9GLOM</name>
<evidence type="ECO:0000313" key="2">
    <source>
        <dbReference type="Proteomes" id="UP000789920"/>
    </source>
</evidence>
<gene>
    <name evidence="1" type="ORF">RPERSI_LOCUS3343</name>
</gene>
<sequence>MSKADLNNCTIAEFPAKGQILTIPFPTPRLATIAQSVLNVDKELKSDQVKRIISTNDTDLIVQFNCSSVKMLRVSVNSLLEMLIMVTKTIDAFDGME</sequence>
<reference evidence="1" key="1">
    <citation type="submission" date="2021-06" db="EMBL/GenBank/DDBJ databases">
        <authorList>
            <person name="Kallberg Y."/>
            <person name="Tangrot J."/>
            <person name="Rosling A."/>
        </authorList>
    </citation>
    <scope>NUCLEOTIDE SEQUENCE</scope>
    <source>
        <strain evidence="1">MA461A</strain>
    </source>
</reference>
<protein>
    <submittedName>
        <fullName evidence="1">31535_t:CDS:1</fullName>
    </submittedName>
</protein>
<comment type="caution">
    <text evidence="1">The sequence shown here is derived from an EMBL/GenBank/DDBJ whole genome shotgun (WGS) entry which is preliminary data.</text>
</comment>
<evidence type="ECO:0000313" key="1">
    <source>
        <dbReference type="EMBL" id="CAG8535936.1"/>
    </source>
</evidence>
<organism evidence="1 2">
    <name type="scientific">Racocetra persica</name>
    <dbReference type="NCBI Taxonomy" id="160502"/>
    <lineage>
        <taxon>Eukaryota</taxon>
        <taxon>Fungi</taxon>
        <taxon>Fungi incertae sedis</taxon>
        <taxon>Mucoromycota</taxon>
        <taxon>Glomeromycotina</taxon>
        <taxon>Glomeromycetes</taxon>
        <taxon>Diversisporales</taxon>
        <taxon>Gigasporaceae</taxon>
        <taxon>Racocetra</taxon>
    </lineage>
</organism>
<keyword evidence="2" id="KW-1185">Reference proteome</keyword>
<proteinExistence type="predicted"/>